<dbReference type="PRINTS" id="PR00344">
    <property type="entry name" value="BCTRLSENSOR"/>
</dbReference>
<evidence type="ECO:0000256" key="2">
    <source>
        <dbReference type="ARBA" id="ARBA00012438"/>
    </source>
</evidence>
<keyword evidence="3" id="KW-0597">Phosphoprotein</keyword>
<dbReference type="PANTHER" id="PTHR45453">
    <property type="entry name" value="PHOSPHATE REGULON SENSOR PROTEIN PHOR"/>
    <property type="match status" value="1"/>
</dbReference>
<keyword evidence="10" id="KW-1185">Reference proteome</keyword>
<keyword evidence="6" id="KW-0902">Two-component regulatory system</keyword>
<comment type="catalytic activity">
    <reaction evidence="1">
        <text>ATP + protein L-histidine = ADP + protein N-phospho-L-histidine.</text>
        <dbReference type="EC" id="2.7.13.3"/>
    </reaction>
</comment>
<dbReference type="InterPro" id="IPR003661">
    <property type="entry name" value="HisK_dim/P_dom"/>
</dbReference>
<evidence type="ECO:0000313" key="9">
    <source>
        <dbReference type="EMBL" id="MDG0815602.1"/>
    </source>
</evidence>
<dbReference type="Pfam" id="PF02518">
    <property type="entry name" value="HATPase_c"/>
    <property type="match status" value="1"/>
</dbReference>
<feature type="domain" description="Histidine kinase" evidence="8">
    <location>
        <begin position="337"/>
        <end position="546"/>
    </location>
</feature>
<reference evidence="9" key="1">
    <citation type="submission" date="2022-08" db="EMBL/GenBank/DDBJ databases">
        <title>Novel Bdellovibrio Species Isolated from Svalbard: Designation Bdellovibrio svalbardensis.</title>
        <authorList>
            <person name="Mitchell R.J."/>
            <person name="Choi S.Y."/>
        </authorList>
    </citation>
    <scope>NUCLEOTIDE SEQUENCE</scope>
    <source>
        <strain evidence="9">PAP01</strain>
    </source>
</reference>
<feature type="transmembrane region" description="Helical" evidence="7">
    <location>
        <begin position="262"/>
        <end position="286"/>
    </location>
</feature>
<protein>
    <recommendedName>
        <fullName evidence="2">histidine kinase</fullName>
        <ecNumber evidence="2">2.7.13.3</ecNumber>
    </recommendedName>
</protein>
<dbReference type="RefSeq" id="WP_277577077.1">
    <property type="nucleotide sequence ID" value="NZ_JANRMI010000001.1"/>
</dbReference>
<dbReference type="CDD" id="cd00082">
    <property type="entry name" value="HisKA"/>
    <property type="match status" value="1"/>
</dbReference>
<dbReference type="GO" id="GO:0016301">
    <property type="term" value="F:kinase activity"/>
    <property type="evidence" value="ECO:0007669"/>
    <property type="project" value="UniProtKB-KW"/>
</dbReference>
<evidence type="ECO:0000256" key="4">
    <source>
        <dbReference type="ARBA" id="ARBA00022679"/>
    </source>
</evidence>
<evidence type="ECO:0000256" key="5">
    <source>
        <dbReference type="ARBA" id="ARBA00022777"/>
    </source>
</evidence>
<dbReference type="SUPFAM" id="SSF47384">
    <property type="entry name" value="Homodimeric domain of signal transducing histidine kinase"/>
    <property type="match status" value="1"/>
</dbReference>
<keyword evidence="4" id="KW-0808">Transferase</keyword>
<evidence type="ECO:0000256" key="1">
    <source>
        <dbReference type="ARBA" id="ARBA00000085"/>
    </source>
</evidence>
<keyword evidence="7" id="KW-0472">Membrane</keyword>
<dbReference type="PANTHER" id="PTHR45453:SF1">
    <property type="entry name" value="PHOSPHATE REGULON SENSOR PROTEIN PHOR"/>
    <property type="match status" value="1"/>
</dbReference>
<dbReference type="EC" id="2.7.13.3" evidence="2"/>
<dbReference type="InterPro" id="IPR003594">
    <property type="entry name" value="HATPase_dom"/>
</dbReference>
<organism evidence="9 10">
    <name type="scientific">Bdellovibrio svalbardensis</name>
    <dbReference type="NCBI Taxonomy" id="2972972"/>
    <lineage>
        <taxon>Bacteria</taxon>
        <taxon>Pseudomonadati</taxon>
        <taxon>Bdellovibrionota</taxon>
        <taxon>Bdellovibrionia</taxon>
        <taxon>Bdellovibrionales</taxon>
        <taxon>Pseudobdellovibrionaceae</taxon>
        <taxon>Bdellovibrio</taxon>
    </lineage>
</organism>
<evidence type="ECO:0000313" key="10">
    <source>
        <dbReference type="Proteomes" id="UP001152321"/>
    </source>
</evidence>
<dbReference type="Pfam" id="PF00512">
    <property type="entry name" value="HisKA"/>
    <property type="match status" value="1"/>
</dbReference>
<name>A0ABT6DFI2_9BACT</name>
<dbReference type="SUPFAM" id="SSF55874">
    <property type="entry name" value="ATPase domain of HSP90 chaperone/DNA topoisomerase II/histidine kinase"/>
    <property type="match status" value="1"/>
</dbReference>
<evidence type="ECO:0000256" key="3">
    <source>
        <dbReference type="ARBA" id="ARBA00022553"/>
    </source>
</evidence>
<dbReference type="InterPro" id="IPR050351">
    <property type="entry name" value="BphY/WalK/GraS-like"/>
</dbReference>
<evidence type="ECO:0000259" key="8">
    <source>
        <dbReference type="PROSITE" id="PS50109"/>
    </source>
</evidence>
<keyword evidence="7" id="KW-0812">Transmembrane</keyword>
<dbReference type="InterPro" id="IPR005467">
    <property type="entry name" value="His_kinase_dom"/>
</dbReference>
<dbReference type="InterPro" id="IPR036890">
    <property type="entry name" value="HATPase_C_sf"/>
</dbReference>
<evidence type="ECO:0000256" key="7">
    <source>
        <dbReference type="SAM" id="Phobius"/>
    </source>
</evidence>
<dbReference type="PROSITE" id="PS50109">
    <property type="entry name" value="HIS_KIN"/>
    <property type="match status" value="1"/>
</dbReference>
<comment type="caution">
    <text evidence="9">The sequence shown here is derived from an EMBL/GenBank/DDBJ whole genome shotgun (WGS) entry which is preliminary data.</text>
</comment>
<dbReference type="SMART" id="SM00387">
    <property type="entry name" value="HATPase_c"/>
    <property type="match status" value="1"/>
</dbReference>
<dbReference type="InterPro" id="IPR036097">
    <property type="entry name" value="HisK_dim/P_sf"/>
</dbReference>
<sequence>MKVKLLAVLIAVAAIFIGAVLWRTDSFVYGDRMSWVEAQTRTQLGSMNYALAVELKSLQRVVSTFNAENFRKEKFNWTSVAPYYAAASFVVTNGEFDPQTLISKDNSKAATWTKEFVKSALGKVTERTTDLRYFVKPFQDNNRGRYVALVFLEGNKAYALIGNGEIFQSLIDGQRGSLSSFSVVTSTGLTVGHSVPEYLGTVMRDDPFFKEAQKSSSPHGGGVFKMPNGQELYGMFEQIPQSNLLVISSAPLSETMKGRAGLWWQFLLLGCGLVLVGIAGVLWVVAPAEKEIESLEMQLQAAKQKAAAVPVAEKAVAMDPALAQKEKTQTSMRVASALAHEMRGPLTSILGYSQMILAKAPEAEIVASTDSILRETRAAHEVLDKLLGYAGEEIKDKNSMKMEGPLARALKNLDGLFQTKGVKLTKNFQETAAMELHVEAMTKAIENILTNSVEAMERMPKKEIKLDLYEDEKAIHLIVEDCGEGIEPQNLQKIFDPFFTTRSFQNHMGLGLATAFGILKEHNAEVQVSSERGKGTKVSISFKKLETAPVLKAPSAKVEKVQEVMIAPELPQLKEQSPEREQAETHYAEVKATEAAKPPQSPLDVNIENLLELPAMAEAKVTSTENINDDKTPVIEYAGSAMVIENNPAAELAAMNSAMDSMDSMDDELTPVNLINAPTTAAKPKASKLDSYRVDIRRPGRGLN</sequence>
<keyword evidence="5 9" id="KW-0418">Kinase</keyword>
<evidence type="ECO:0000256" key="6">
    <source>
        <dbReference type="ARBA" id="ARBA00023012"/>
    </source>
</evidence>
<gene>
    <name evidence="9" type="ORF">NWE73_04445</name>
</gene>
<dbReference type="Gene3D" id="1.10.287.130">
    <property type="match status" value="1"/>
</dbReference>
<keyword evidence="7" id="KW-1133">Transmembrane helix</keyword>
<feature type="transmembrane region" description="Helical" evidence="7">
    <location>
        <begin position="6"/>
        <end position="24"/>
    </location>
</feature>
<proteinExistence type="predicted"/>
<dbReference type="Proteomes" id="UP001152321">
    <property type="component" value="Unassembled WGS sequence"/>
</dbReference>
<dbReference type="SMART" id="SM00388">
    <property type="entry name" value="HisKA"/>
    <property type="match status" value="1"/>
</dbReference>
<dbReference type="EMBL" id="JANRMI010000001">
    <property type="protein sequence ID" value="MDG0815602.1"/>
    <property type="molecule type" value="Genomic_DNA"/>
</dbReference>
<accession>A0ABT6DFI2</accession>
<dbReference type="Gene3D" id="3.30.565.10">
    <property type="entry name" value="Histidine kinase-like ATPase, C-terminal domain"/>
    <property type="match status" value="1"/>
</dbReference>
<dbReference type="InterPro" id="IPR004358">
    <property type="entry name" value="Sig_transdc_His_kin-like_C"/>
</dbReference>